<dbReference type="STRING" id="4072.A0A2G2Y5K7"/>
<comment type="caution">
    <text evidence="1">The sequence shown here is derived from an EMBL/GenBank/DDBJ whole genome shotgun (WGS) entry which is preliminary data.</text>
</comment>
<dbReference type="PANTHER" id="PTHR33022:SF13">
    <property type="entry name" value="UBIQUITIN-LIKE PROTEASE FAMILY PROFILE DOMAIN-CONTAINING PROTEIN"/>
    <property type="match status" value="1"/>
</dbReference>
<evidence type="ECO:0008006" key="3">
    <source>
        <dbReference type="Google" id="ProtNLM"/>
    </source>
</evidence>
<dbReference type="Gene3D" id="3.40.395.10">
    <property type="entry name" value="Adenoviral Proteinase, Chain A"/>
    <property type="match status" value="1"/>
</dbReference>
<dbReference type="SUPFAM" id="SSF54001">
    <property type="entry name" value="Cysteine proteinases"/>
    <property type="match status" value="1"/>
</dbReference>
<feature type="non-terminal residue" evidence="1">
    <location>
        <position position="1"/>
    </location>
</feature>
<dbReference type="EMBL" id="AYRZ02000012">
    <property type="protein sequence ID" value="PHT65035.1"/>
    <property type="molecule type" value="Genomic_DNA"/>
</dbReference>
<keyword evidence="2" id="KW-1185">Reference proteome</keyword>
<dbReference type="Gramene" id="PHT65035">
    <property type="protein sequence ID" value="PHT65035"/>
    <property type="gene ID" value="T459_29460"/>
</dbReference>
<dbReference type="InterPro" id="IPR038765">
    <property type="entry name" value="Papain-like_cys_pep_sf"/>
</dbReference>
<dbReference type="PANTHER" id="PTHR33022">
    <property type="entry name" value="DUF1985 DOMAIN-CONTAINING PROTEIN"/>
    <property type="match status" value="1"/>
</dbReference>
<name>A0A2G2Y5K7_CAPAN</name>
<reference evidence="1 2" key="1">
    <citation type="journal article" date="2014" name="Nat. Genet.">
        <title>Genome sequence of the hot pepper provides insights into the evolution of pungency in Capsicum species.</title>
        <authorList>
            <person name="Kim S."/>
            <person name="Park M."/>
            <person name="Yeom S.I."/>
            <person name="Kim Y.M."/>
            <person name="Lee J.M."/>
            <person name="Lee H.A."/>
            <person name="Seo E."/>
            <person name="Choi J."/>
            <person name="Cheong K."/>
            <person name="Kim K.T."/>
            <person name="Jung K."/>
            <person name="Lee G.W."/>
            <person name="Oh S.K."/>
            <person name="Bae C."/>
            <person name="Kim S.B."/>
            <person name="Lee H.Y."/>
            <person name="Kim S.Y."/>
            <person name="Kim M.S."/>
            <person name="Kang B.C."/>
            <person name="Jo Y.D."/>
            <person name="Yang H.B."/>
            <person name="Jeong H.J."/>
            <person name="Kang W.H."/>
            <person name="Kwon J.K."/>
            <person name="Shin C."/>
            <person name="Lim J.Y."/>
            <person name="Park J.H."/>
            <person name="Huh J.H."/>
            <person name="Kim J.S."/>
            <person name="Kim B.D."/>
            <person name="Cohen O."/>
            <person name="Paran I."/>
            <person name="Suh M.C."/>
            <person name="Lee S.B."/>
            <person name="Kim Y.K."/>
            <person name="Shin Y."/>
            <person name="Noh S.J."/>
            <person name="Park J."/>
            <person name="Seo Y.S."/>
            <person name="Kwon S.Y."/>
            <person name="Kim H.A."/>
            <person name="Park J.M."/>
            <person name="Kim H.J."/>
            <person name="Choi S.B."/>
            <person name="Bosland P.W."/>
            <person name="Reeves G."/>
            <person name="Jo S.H."/>
            <person name="Lee B.W."/>
            <person name="Cho H.T."/>
            <person name="Choi H.S."/>
            <person name="Lee M.S."/>
            <person name="Yu Y."/>
            <person name="Do Choi Y."/>
            <person name="Park B.S."/>
            <person name="van Deynze A."/>
            <person name="Ashrafi H."/>
            <person name="Hill T."/>
            <person name="Kim W.T."/>
            <person name="Pai H.S."/>
            <person name="Ahn H.K."/>
            <person name="Yeam I."/>
            <person name="Giovannoni J.J."/>
            <person name="Rose J.K."/>
            <person name="Sorensen I."/>
            <person name="Lee S.J."/>
            <person name="Kim R.W."/>
            <person name="Choi I.Y."/>
            <person name="Choi B.S."/>
            <person name="Lim J.S."/>
            <person name="Lee Y.H."/>
            <person name="Choi D."/>
        </authorList>
    </citation>
    <scope>NUCLEOTIDE SEQUENCE [LARGE SCALE GENOMIC DNA]</scope>
    <source>
        <strain evidence="2">cv. CM334</strain>
    </source>
</reference>
<organism evidence="1 2">
    <name type="scientific">Capsicum annuum</name>
    <name type="common">Capsicum pepper</name>
    <dbReference type="NCBI Taxonomy" id="4072"/>
    <lineage>
        <taxon>Eukaryota</taxon>
        <taxon>Viridiplantae</taxon>
        <taxon>Streptophyta</taxon>
        <taxon>Embryophyta</taxon>
        <taxon>Tracheophyta</taxon>
        <taxon>Spermatophyta</taxon>
        <taxon>Magnoliopsida</taxon>
        <taxon>eudicotyledons</taxon>
        <taxon>Gunneridae</taxon>
        <taxon>Pentapetalae</taxon>
        <taxon>asterids</taxon>
        <taxon>lamiids</taxon>
        <taxon>Solanales</taxon>
        <taxon>Solanaceae</taxon>
        <taxon>Solanoideae</taxon>
        <taxon>Capsiceae</taxon>
        <taxon>Capsicum</taxon>
    </lineage>
</organism>
<proteinExistence type="predicted"/>
<dbReference type="Proteomes" id="UP000222542">
    <property type="component" value="Unassembled WGS sequence"/>
</dbReference>
<sequence length="111" mass="12633">RTDWSLLEAYKGKTDQDAFDVQFVDGIVQQSSGTLDCGLFVAAYAEYLSDQHEIPSLDFGPEKHRTRYTSLLWDYGVNKACNGYVSDNQDPPRPRCIFIPSEHIEMIDVEP</sequence>
<reference evidence="1 2" key="2">
    <citation type="journal article" date="2017" name="Genome Biol.">
        <title>New reference genome sequences of hot pepper reveal the massive evolution of plant disease-resistance genes by retroduplication.</title>
        <authorList>
            <person name="Kim S."/>
            <person name="Park J."/>
            <person name="Yeom S.I."/>
            <person name="Kim Y.M."/>
            <person name="Seo E."/>
            <person name="Kim K.T."/>
            <person name="Kim M.S."/>
            <person name="Lee J.M."/>
            <person name="Cheong K."/>
            <person name="Shin H.S."/>
            <person name="Kim S.B."/>
            <person name="Han K."/>
            <person name="Lee J."/>
            <person name="Park M."/>
            <person name="Lee H.A."/>
            <person name="Lee H.Y."/>
            <person name="Lee Y."/>
            <person name="Oh S."/>
            <person name="Lee J.H."/>
            <person name="Choi E."/>
            <person name="Choi E."/>
            <person name="Lee S.E."/>
            <person name="Jeon J."/>
            <person name="Kim H."/>
            <person name="Choi G."/>
            <person name="Song H."/>
            <person name="Lee J."/>
            <person name="Lee S.C."/>
            <person name="Kwon J.K."/>
            <person name="Lee H.Y."/>
            <person name="Koo N."/>
            <person name="Hong Y."/>
            <person name="Kim R.W."/>
            <person name="Kang W.H."/>
            <person name="Huh J.H."/>
            <person name="Kang B.C."/>
            <person name="Yang T.J."/>
            <person name="Lee Y.H."/>
            <person name="Bennetzen J.L."/>
            <person name="Choi D."/>
        </authorList>
    </citation>
    <scope>NUCLEOTIDE SEQUENCE [LARGE SCALE GENOMIC DNA]</scope>
    <source>
        <strain evidence="2">cv. CM334</strain>
    </source>
</reference>
<dbReference type="OMA" id="PRCIFIP"/>
<evidence type="ECO:0000313" key="2">
    <source>
        <dbReference type="Proteomes" id="UP000222542"/>
    </source>
</evidence>
<accession>A0A2G2Y5K7</accession>
<gene>
    <name evidence="1" type="ORF">T459_29460</name>
</gene>
<evidence type="ECO:0000313" key="1">
    <source>
        <dbReference type="EMBL" id="PHT65035.1"/>
    </source>
</evidence>
<protein>
    <recommendedName>
        <fullName evidence="3">Ubiquitin-like protease family profile domain-containing protein</fullName>
    </recommendedName>
</protein>
<dbReference type="AlphaFoldDB" id="A0A2G2Y5K7"/>